<dbReference type="Proteomes" id="UP000283269">
    <property type="component" value="Unassembled WGS sequence"/>
</dbReference>
<proteinExistence type="predicted"/>
<evidence type="ECO:0000313" key="1">
    <source>
        <dbReference type="EMBL" id="PPQ93366.1"/>
    </source>
</evidence>
<name>A0A409XRP9_PSICY</name>
<dbReference type="EMBL" id="NHYD01000781">
    <property type="protein sequence ID" value="PPQ93366.1"/>
    <property type="molecule type" value="Genomic_DNA"/>
</dbReference>
<reference evidence="1 2" key="1">
    <citation type="journal article" date="2018" name="Evol. Lett.">
        <title>Horizontal gene cluster transfer increased hallucinogenic mushroom diversity.</title>
        <authorList>
            <person name="Reynolds H.T."/>
            <person name="Vijayakumar V."/>
            <person name="Gluck-Thaler E."/>
            <person name="Korotkin H.B."/>
            <person name="Matheny P.B."/>
            <person name="Slot J.C."/>
        </authorList>
    </citation>
    <scope>NUCLEOTIDE SEQUENCE [LARGE SCALE GENOMIC DNA]</scope>
    <source>
        <strain evidence="1 2">2631</strain>
    </source>
</reference>
<dbReference type="AlphaFoldDB" id="A0A409XRP9"/>
<gene>
    <name evidence="1" type="ORF">CVT25_014586</name>
</gene>
<evidence type="ECO:0000313" key="2">
    <source>
        <dbReference type="Proteomes" id="UP000283269"/>
    </source>
</evidence>
<keyword evidence="2" id="KW-1185">Reference proteome</keyword>
<accession>A0A409XRP9</accession>
<sequence length="76" mass="8321">MAGGTADEFGFKAKKKAEVDATPVKKARACPLSGQMLSKSTSHQSFSSRIVGTVIFHEIIVTEGVIMTRLTWVYHH</sequence>
<organism evidence="1 2">
    <name type="scientific">Psilocybe cyanescens</name>
    <dbReference type="NCBI Taxonomy" id="93625"/>
    <lineage>
        <taxon>Eukaryota</taxon>
        <taxon>Fungi</taxon>
        <taxon>Dikarya</taxon>
        <taxon>Basidiomycota</taxon>
        <taxon>Agaricomycotina</taxon>
        <taxon>Agaricomycetes</taxon>
        <taxon>Agaricomycetidae</taxon>
        <taxon>Agaricales</taxon>
        <taxon>Agaricineae</taxon>
        <taxon>Strophariaceae</taxon>
        <taxon>Psilocybe</taxon>
    </lineage>
</organism>
<comment type="caution">
    <text evidence="1">The sequence shown here is derived from an EMBL/GenBank/DDBJ whole genome shotgun (WGS) entry which is preliminary data.</text>
</comment>
<dbReference type="InParanoid" id="A0A409XRP9"/>
<protein>
    <submittedName>
        <fullName evidence="1">Uncharacterized protein</fullName>
    </submittedName>
</protein>